<feature type="compositionally biased region" description="Polar residues" evidence="1">
    <location>
        <begin position="12"/>
        <end position="35"/>
    </location>
</feature>
<dbReference type="GeneID" id="63851275"/>
<dbReference type="RefSeq" id="XP_040794112.1">
    <property type="nucleotide sequence ID" value="XM_040934024.1"/>
</dbReference>
<dbReference type="AlphaFoldDB" id="A0A9P4GU51"/>
<reference evidence="2" key="1">
    <citation type="submission" date="2020-01" db="EMBL/GenBank/DDBJ databases">
        <authorList>
            <consortium name="DOE Joint Genome Institute"/>
            <person name="Haridas S."/>
            <person name="Albert R."/>
            <person name="Binder M."/>
            <person name="Bloem J."/>
            <person name="Labutti K."/>
            <person name="Salamov A."/>
            <person name="Andreopoulos B."/>
            <person name="Baker S.E."/>
            <person name="Barry K."/>
            <person name="Bills G."/>
            <person name="Bluhm B.H."/>
            <person name="Cannon C."/>
            <person name="Castanera R."/>
            <person name="Culley D.E."/>
            <person name="Daum C."/>
            <person name="Ezra D."/>
            <person name="Gonzalez J.B."/>
            <person name="Henrissat B."/>
            <person name="Kuo A."/>
            <person name="Liang C."/>
            <person name="Lipzen A."/>
            <person name="Lutzoni F."/>
            <person name="Magnuson J."/>
            <person name="Mondo S."/>
            <person name="Nolan M."/>
            <person name="Ohm R."/>
            <person name="Pangilinan J."/>
            <person name="Park H.-J."/>
            <person name="Ramirez L."/>
            <person name="Alfaro M."/>
            <person name="Sun H."/>
            <person name="Tritt A."/>
            <person name="Yoshinaga Y."/>
            <person name="Zwiers L.-H."/>
            <person name="Turgeon B.G."/>
            <person name="Goodwin S.B."/>
            <person name="Spatafora J.W."/>
            <person name="Crous P.W."/>
            <person name="Grigoriev I.V."/>
        </authorList>
    </citation>
    <scope>NUCLEOTIDE SEQUENCE</scope>
    <source>
        <strain evidence="2">CBS 394.84</strain>
    </source>
</reference>
<organism evidence="2 3">
    <name type="scientific">Cucurbitaria berberidis CBS 394.84</name>
    <dbReference type="NCBI Taxonomy" id="1168544"/>
    <lineage>
        <taxon>Eukaryota</taxon>
        <taxon>Fungi</taxon>
        <taxon>Dikarya</taxon>
        <taxon>Ascomycota</taxon>
        <taxon>Pezizomycotina</taxon>
        <taxon>Dothideomycetes</taxon>
        <taxon>Pleosporomycetidae</taxon>
        <taxon>Pleosporales</taxon>
        <taxon>Pleosporineae</taxon>
        <taxon>Cucurbitariaceae</taxon>
        <taxon>Cucurbitaria</taxon>
    </lineage>
</organism>
<sequence>MRLENLTPPPNVSTATESGQSTRNFPGGSQRTGSSMKPPPNVSAASAVSRVSQFATGLPPPPTASPGPSNTPRTHPTTSNSDSPGPSTKKLSAEALAGTKTWKKMKPLSPLEVVVRPLPSDVLPKPEENGLLFFGEEKLWYLGFVGRWAGFQSLVMDFYNSQLFRSACDEIKGHPIIPPRSSDLLDGSHGSQQLADFFQREVLEVVVGIYNKLLETMTLQQLTVPDSVSLGQATDEDLGNEDLAWNPKFVVRAMPKEGDDQTRLIGHAEYLGGRPGALSWAIQEQVKNSWGSLRCVLGDIAQWMLMDNIRYAFLTCSDEVIFIKFDIVERVKYVNRARGNEAADVDQVDVLTEPWLYYSDPIKFTDVLNEAEGKVPVRLALLSLLHIASTTEWHLPANIGSARK</sequence>
<keyword evidence="3" id="KW-1185">Reference proteome</keyword>
<feature type="region of interest" description="Disordered" evidence="1">
    <location>
        <begin position="1"/>
        <end position="90"/>
    </location>
</feature>
<protein>
    <submittedName>
        <fullName evidence="2">Uncharacterized protein</fullName>
    </submittedName>
</protein>
<gene>
    <name evidence="2" type="ORF">K460DRAFT_36977</name>
</gene>
<feature type="compositionally biased region" description="Polar residues" evidence="1">
    <location>
        <begin position="73"/>
        <end position="90"/>
    </location>
</feature>
<comment type="caution">
    <text evidence="2">The sequence shown here is derived from an EMBL/GenBank/DDBJ whole genome shotgun (WGS) entry which is preliminary data.</text>
</comment>
<name>A0A9P4GU51_9PLEO</name>
<proteinExistence type="predicted"/>
<evidence type="ECO:0000313" key="3">
    <source>
        <dbReference type="Proteomes" id="UP000800039"/>
    </source>
</evidence>
<dbReference type="OrthoDB" id="3792603at2759"/>
<dbReference type="Proteomes" id="UP000800039">
    <property type="component" value="Unassembled WGS sequence"/>
</dbReference>
<feature type="compositionally biased region" description="Low complexity" evidence="1">
    <location>
        <begin position="42"/>
        <end position="57"/>
    </location>
</feature>
<accession>A0A9P4GU51</accession>
<evidence type="ECO:0000313" key="2">
    <source>
        <dbReference type="EMBL" id="KAF1851549.1"/>
    </source>
</evidence>
<dbReference type="EMBL" id="ML976614">
    <property type="protein sequence ID" value="KAF1851549.1"/>
    <property type="molecule type" value="Genomic_DNA"/>
</dbReference>
<evidence type="ECO:0000256" key="1">
    <source>
        <dbReference type="SAM" id="MobiDB-lite"/>
    </source>
</evidence>